<proteinExistence type="predicted"/>
<feature type="chain" id="PRO_5022227345" description="Peptidase C39 domain-containing protein" evidence="1">
    <location>
        <begin position="26"/>
        <end position="910"/>
    </location>
</feature>
<evidence type="ECO:0000313" key="3">
    <source>
        <dbReference type="Proteomes" id="UP000320496"/>
    </source>
</evidence>
<dbReference type="EMBL" id="CP036275">
    <property type="protein sequence ID" value="QDU39490.1"/>
    <property type="molecule type" value="Genomic_DNA"/>
</dbReference>
<dbReference type="OrthoDB" id="826619at2"/>
<evidence type="ECO:0008006" key="4">
    <source>
        <dbReference type="Google" id="ProtNLM"/>
    </source>
</evidence>
<dbReference type="Proteomes" id="UP000320496">
    <property type="component" value="Chromosome"/>
</dbReference>
<keyword evidence="1" id="KW-0732">Signal</keyword>
<feature type="signal peptide" evidence="1">
    <location>
        <begin position="1"/>
        <end position="25"/>
    </location>
</feature>
<evidence type="ECO:0000256" key="1">
    <source>
        <dbReference type="SAM" id="SignalP"/>
    </source>
</evidence>
<sequence precursor="true">MPALRVWIALYCCAIPALECSPVYASEEVPSQSDVGTNGDSTLTLLHQLLDAQRSAIGDLAFTWSFEYERFTVPLASAEGTPPSPDAYRRTLEQRAADPLKNAQRDEHTFFRGRAICQPASARLLLDARHVQQWIGGADKYLATREQISFDGNAWWDVQTTTPGMTLPFVEFNSTVDPEVDWSPSGTIAAVPPQGGRVPHLTGASGYLFRPGHLSLPHGDTWGESVPVSEFLRVVQEDGHPLAVTTDGPHIRVQLTVAHPPERSGVLELVFNTEHLAAVERVTWRGDGPGGVQLRIADYLITHSEVRPGIWFPSEIVWGNWQNPLATRVRLSEVAVVEEPATADFQVTFPPGTHITDHRNERFYLASGNVWNEARRTREYAKRYLADFDATDEEASSKTRLLAILLICGILCVIAFLAVRLRRTSRRSQGIGVLLLALLGPPANASEVEPHSPLTWHENGWVFRCHPDGRALTVVQCGYRVTCLALAAFNRDCDPALLSRELRPTHQGVSLDHIVSVLEAFRLRVDVRKHVSWNALERGLPRSVFAIVAIPPHRIAGGHYVGAYRDSSGAVRILDPPFKVTRLQQRDADSFTDNELVAVFISALPQTHPSCTEQELECEREVHLQPVAGNWARRITKEIAVRNTSDIPMWLRKISPPCGCIRVLDQPGLLLPNETRNIKVIVVPSLWGGGHRSKTLGITVAGQFTSQVRLHGELAPASSRSRDTQLQHIRVPVPLDWEEDEFETTIPLATRSSKLLMADWTVTEGNAWCSVSNTGDGEIVAQVNMQRDSLQQVREGGTLRARVDSSVGRITLTAALATPERLMDAHVSRAENGRFSFSGELPSIAAPHKWRASLETHASDVSTVKWETLPDHRWKITGELSVVAVQPMPVRIRFSHPRWMDFVIPCVVIP</sequence>
<reference evidence="2 3" key="1">
    <citation type="submission" date="2019-02" db="EMBL/GenBank/DDBJ databases">
        <title>Deep-cultivation of Planctomycetes and their phenomic and genomic characterization uncovers novel biology.</title>
        <authorList>
            <person name="Wiegand S."/>
            <person name="Jogler M."/>
            <person name="Boedeker C."/>
            <person name="Pinto D."/>
            <person name="Vollmers J."/>
            <person name="Rivas-Marin E."/>
            <person name="Kohn T."/>
            <person name="Peeters S.H."/>
            <person name="Heuer A."/>
            <person name="Rast P."/>
            <person name="Oberbeckmann S."/>
            <person name="Bunk B."/>
            <person name="Jeske O."/>
            <person name="Meyerdierks A."/>
            <person name="Storesund J.E."/>
            <person name="Kallscheuer N."/>
            <person name="Luecker S."/>
            <person name="Lage O.M."/>
            <person name="Pohl T."/>
            <person name="Merkel B.J."/>
            <person name="Hornburger P."/>
            <person name="Mueller R.-W."/>
            <person name="Bruemmer F."/>
            <person name="Labrenz M."/>
            <person name="Spormann A.M."/>
            <person name="Op den Camp H."/>
            <person name="Overmann J."/>
            <person name="Amann R."/>
            <person name="Jetten M.S.M."/>
            <person name="Mascher T."/>
            <person name="Medema M.H."/>
            <person name="Devos D.P."/>
            <person name="Kaster A.-K."/>
            <person name="Ovreas L."/>
            <person name="Rohde M."/>
            <person name="Galperin M.Y."/>
            <person name="Jogler C."/>
        </authorList>
    </citation>
    <scope>NUCLEOTIDE SEQUENCE [LARGE SCALE GENOMIC DNA]</scope>
    <source>
        <strain evidence="2 3">Mal4</strain>
    </source>
</reference>
<evidence type="ECO:0000313" key="2">
    <source>
        <dbReference type="EMBL" id="QDU39490.1"/>
    </source>
</evidence>
<accession>A0A517ZAM2</accession>
<organism evidence="2 3">
    <name type="scientific">Maioricimonas rarisocia</name>
    <dbReference type="NCBI Taxonomy" id="2528026"/>
    <lineage>
        <taxon>Bacteria</taxon>
        <taxon>Pseudomonadati</taxon>
        <taxon>Planctomycetota</taxon>
        <taxon>Planctomycetia</taxon>
        <taxon>Planctomycetales</taxon>
        <taxon>Planctomycetaceae</taxon>
        <taxon>Maioricimonas</taxon>
    </lineage>
</organism>
<gene>
    <name evidence="2" type="ORF">Mal4_38350</name>
</gene>
<name>A0A517ZAM2_9PLAN</name>
<keyword evidence="3" id="KW-1185">Reference proteome</keyword>
<dbReference type="KEGG" id="mri:Mal4_38350"/>
<dbReference type="RefSeq" id="WP_145370669.1">
    <property type="nucleotide sequence ID" value="NZ_CP036275.1"/>
</dbReference>
<dbReference type="Gene3D" id="3.90.70.10">
    <property type="entry name" value="Cysteine proteinases"/>
    <property type="match status" value="1"/>
</dbReference>
<dbReference type="AlphaFoldDB" id="A0A517ZAM2"/>
<protein>
    <recommendedName>
        <fullName evidence="4">Peptidase C39 domain-containing protein</fullName>
    </recommendedName>
</protein>